<evidence type="ECO:0000256" key="4">
    <source>
        <dbReference type="SAM" id="Phobius"/>
    </source>
</evidence>
<gene>
    <name evidence="6" type="ORF">SORBI_3005G075400</name>
</gene>
<dbReference type="FunFam" id="3.30.200.20:FF:000168">
    <property type="entry name" value="L-type lectin-domain containing receptor kinase IX.1"/>
    <property type="match status" value="1"/>
</dbReference>
<keyword evidence="7" id="KW-1185">Reference proteome</keyword>
<reference evidence="6 7" key="1">
    <citation type="journal article" date="2009" name="Nature">
        <title>The Sorghum bicolor genome and the diversification of grasses.</title>
        <authorList>
            <person name="Paterson A.H."/>
            <person name="Bowers J.E."/>
            <person name="Bruggmann R."/>
            <person name="Dubchak I."/>
            <person name="Grimwood J."/>
            <person name="Gundlach H."/>
            <person name="Haberer G."/>
            <person name="Hellsten U."/>
            <person name="Mitros T."/>
            <person name="Poliakov A."/>
            <person name="Schmutz J."/>
            <person name="Spannagl M."/>
            <person name="Tang H."/>
            <person name="Wang X."/>
            <person name="Wicker T."/>
            <person name="Bharti A.K."/>
            <person name="Chapman J."/>
            <person name="Feltus F.A."/>
            <person name="Gowik U."/>
            <person name="Grigoriev I.V."/>
            <person name="Lyons E."/>
            <person name="Maher C.A."/>
            <person name="Martis M."/>
            <person name="Narechania A."/>
            <person name="Otillar R.P."/>
            <person name="Penning B.W."/>
            <person name="Salamov A.A."/>
            <person name="Wang Y."/>
            <person name="Zhang L."/>
            <person name="Carpita N.C."/>
            <person name="Freeling M."/>
            <person name="Gingle A.R."/>
            <person name="Hash C.T."/>
            <person name="Keller B."/>
            <person name="Klein P."/>
            <person name="Kresovich S."/>
            <person name="McCann M.C."/>
            <person name="Ming R."/>
            <person name="Peterson D.G."/>
            <person name="Mehboob-ur-Rahman"/>
            <person name="Ware D."/>
            <person name="Westhoff P."/>
            <person name="Mayer K.F."/>
            <person name="Messing J."/>
            <person name="Rokhsar D.S."/>
        </authorList>
    </citation>
    <scope>NUCLEOTIDE SEQUENCE [LARGE SCALE GENOMIC DNA]</scope>
    <source>
        <strain evidence="7">cv. BTx623</strain>
    </source>
</reference>
<dbReference type="FunFam" id="1.10.510.10:FF:000522">
    <property type="entry name" value="L-type lectin-domain containing receptor kinase IX.1"/>
    <property type="match status" value="1"/>
</dbReference>
<dbReference type="SUPFAM" id="SSF56112">
    <property type="entry name" value="Protein kinase-like (PK-like)"/>
    <property type="match status" value="1"/>
</dbReference>
<evidence type="ECO:0000313" key="6">
    <source>
        <dbReference type="EMBL" id="KXG28012.1"/>
    </source>
</evidence>
<accession>A0A1B6PQR4</accession>
<keyword evidence="4" id="KW-0472">Membrane</keyword>
<keyword evidence="4" id="KW-0812">Transmembrane</keyword>
<dbReference type="Gramene" id="KXG28012">
    <property type="protein sequence ID" value="KXG28012"/>
    <property type="gene ID" value="SORBI_3005G075400"/>
</dbReference>
<keyword evidence="1" id="KW-0547">Nucleotide-binding</keyword>
<dbReference type="InterPro" id="IPR000719">
    <property type="entry name" value="Prot_kinase_dom"/>
</dbReference>
<dbReference type="InterPro" id="IPR011009">
    <property type="entry name" value="Kinase-like_dom_sf"/>
</dbReference>
<dbReference type="Pfam" id="PF00069">
    <property type="entry name" value="Pkinase"/>
    <property type="match status" value="1"/>
</dbReference>
<evidence type="ECO:0000256" key="1">
    <source>
        <dbReference type="ARBA" id="ARBA00022741"/>
    </source>
</evidence>
<dbReference type="Proteomes" id="UP000000768">
    <property type="component" value="Chromosome 5"/>
</dbReference>
<feature type="transmembrane region" description="Helical" evidence="4">
    <location>
        <begin position="311"/>
        <end position="336"/>
    </location>
</feature>
<dbReference type="SMART" id="SM00220">
    <property type="entry name" value="S_TKc"/>
    <property type="match status" value="1"/>
</dbReference>
<dbReference type="InterPro" id="IPR050528">
    <property type="entry name" value="L-type_Lectin-RKs"/>
</dbReference>
<dbReference type="PANTHER" id="PTHR27007">
    <property type="match status" value="1"/>
</dbReference>
<feature type="region of interest" description="Disordered" evidence="3">
    <location>
        <begin position="1"/>
        <end position="20"/>
    </location>
</feature>
<dbReference type="STRING" id="4558.A0A1B6PQR4"/>
<dbReference type="InterPro" id="IPR008271">
    <property type="entry name" value="Ser/Thr_kinase_AS"/>
</dbReference>
<protein>
    <recommendedName>
        <fullName evidence="5">Protein kinase domain-containing protein</fullName>
    </recommendedName>
</protein>
<dbReference type="PROSITE" id="PS50011">
    <property type="entry name" value="PROTEIN_KINASE_DOM"/>
    <property type="match status" value="1"/>
</dbReference>
<dbReference type="EMBL" id="CM000764">
    <property type="protein sequence ID" value="KXG28012.1"/>
    <property type="molecule type" value="Genomic_DNA"/>
</dbReference>
<dbReference type="PROSITE" id="PS00108">
    <property type="entry name" value="PROTEIN_KINASE_ST"/>
    <property type="match status" value="1"/>
</dbReference>
<dbReference type="InParanoid" id="A0A1B6PQR4"/>
<name>A0A1B6PQR4_SORBI</name>
<dbReference type="GO" id="GO:0005886">
    <property type="term" value="C:plasma membrane"/>
    <property type="evidence" value="ECO:0000318"/>
    <property type="project" value="GO_Central"/>
</dbReference>
<dbReference type="FunCoup" id="A0A1B6PQR4">
    <property type="interactions" value="121"/>
</dbReference>
<dbReference type="OrthoDB" id="671821at2759"/>
<reference evidence="7" key="2">
    <citation type="journal article" date="2018" name="Plant J.">
        <title>The Sorghum bicolor reference genome: improved assembly, gene annotations, a transcriptome atlas, and signatures of genome organization.</title>
        <authorList>
            <person name="McCormick R.F."/>
            <person name="Truong S.K."/>
            <person name="Sreedasyam A."/>
            <person name="Jenkins J."/>
            <person name="Shu S."/>
            <person name="Sims D."/>
            <person name="Kennedy M."/>
            <person name="Amirebrahimi M."/>
            <person name="Weers B.D."/>
            <person name="McKinley B."/>
            <person name="Mattison A."/>
            <person name="Morishige D.T."/>
            <person name="Grimwood J."/>
            <person name="Schmutz J."/>
            <person name="Mullet J.E."/>
        </authorList>
    </citation>
    <scope>NUCLEOTIDE SEQUENCE [LARGE SCALE GENOMIC DNA]</scope>
    <source>
        <strain evidence="7">cv. BTx623</strain>
    </source>
</reference>
<organism evidence="6 7">
    <name type="scientific">Sorghum bicolor</name>
    <name type="common">Sorghum</name>
    <name type="synonym">Sorghum vulgare</name>
    <dbReference type="NCBI Taxonomy" id="4558"/>
    <lineage>
        <taxon>Eukaryota</taxon>
        <taxon>Viridiplantae</taxon>
        <taxon>Streptophyta</taxon>
        <taxon>Embryophyta</taxon>
        <taxon>Tracheophyta</taxon>
        <taxon>Spermatophyta</taxon>
        <taxon>Magnoliopsida</taxon>
        <taxon>Liliopsida</taxon>
        <taxon>Poales</taxon>
        <taxon>Poaceae</taxon>
        <taxon>PACMAD clade</taxon>
        <taxon>Panicoideae</taxon>
        <taxon>Andropogonodae</taxon>
        <taxon>Andropogoneae</taxon>
        <taxon>Sorghinae</taxon>
        <taxon>Sorghum</taxon>
    </lineage>
</organism>
<feature type="transmembrane region" description="Helical" evidence="4">
    <location>
        <begin position="110"/>
        <end position="129"/>
    </location>
</feature>
<dbReference type="eggNOG" id="ENOG502QTX3">
    <property type="taxonomic scope" value="Eukaryota"/>
</dbReference>
<dbReference type="ExpressionAtlas" id="A0A1B6PQR4">
    <property type="expression patterns" value="baseline and differential"/>
</dbReference>
<dbReference type="AlphaFoldDB" id="A0A1B6PQR4"/>
<keyword evidence="2" id="KW-0067">ATP-binding</keyword>
<sequence length="707" mass="78611">MPQIVHGESANGGANPPGPQACPPLRPWLPSCRHDLQLANDNSNVNAAVPVDHCCSGDGSSAAALSSSHRNAAAAAAVFLIFLTCGFFTGCFGGMRGTDNTNFNTHIEPILLYLFLYYSGVLVSHHLLVSKERPHHCKISAMACFVVDQVCDIFDVEQVYGLLVLRSWLKFIADVKELVTSVYSILTRKSVMVRLLVMLFSALVFGALDLGLNNWSGMRRARDSAILHNYYDESHGRTLLAFNHDKDSTVRVDLRMTTPVNADGSGQDQKALAHWISDHNRDRSGKYYVTDKQKRPQKPHLSEHKTIKTGVVWWIVIASAIFIVVVVCFVAALLWYKCRNRGQQNQPQVQLQLCRVKGPRPFEYNELAAATNNFSDENKLGQGGFGPVYRGFLTDPDRHVAVKVLSADSSWQGHKEFEAEVKVLTQLRHRNIVELVGWCDSNEGLLLVYELMAQGSLDKHLHNPVRVLSWQQRYKIILDLGSALLYLHRCCDKCIVHGDIKPENVMLDASYNAKLGDFGTARLIEHGAEPRATEIVAGTRGYIDPEFVNNHLRCPEADIYSFGVALLEIASGKRPASRSRQPDEASALLVCRLRDLYDQRMVLDAADAKMNGEFDQQQMERVLVTGLWCAHQDPSQRPSIEQAMDVLRSADAMLPVLPATHDPQHIRILEEHAYGDLTGEGTAVDAVVPASTCYLTSKDSAYLLAEE</sequence>
<dbReference type="Gene3D" id="3.30.200.20">
    <property type="entry name" value="Phosphorylase Kinase, domain 1"/>
    <property type="match status" value="1"/>
</dbReference>
<evidence type="ECO:0000313" key="7">
    <source>
        <dbReference type="Proteomes" id="UP000000768"/>
    </source>
</evidence>
<evidence type="ECO:0000259" key="5">
    <source>
        <dbReference type="PROSITE" id="PS50011"/>
    </source>
</evidence>
<evidence type="ECO:0000256" key="2">
    <source>
        <dbReference type="ARBA" id="ARBA00022840"/>
    </source>
</evidence>
<proteinExistence type="predicted"/>
<keyword evidence="4" id="KW-1133">Transmembrane helix</keyword>
<dbReference type="Gene3D" id="1.10.510.10">
    <property type="entry name" value="Transferase(Phosphotransferase) domain 1"/>
    <property type="match status" value="1"/>
</dbReference>
<feature type="domain" description="Protein kinase" evidence="5">
    <location>
        <begin position="374"/>
        <end position="654"/>
    </location>
</feature>
<feature type="transmembrane region" description="Helical" evidence="4">
    <location>
        <begin position="72"/>
        <end position="95"/>
    </location>
</feature>
<feature type="transmembrane region" description="Helical" evidence="4">
    <location>
        <begin position="191"/>
        <end position="208"/>
    </location>
</feature>
<evidence type="ECO:0000256" key="3">
    <source>
        <dbReference type="SAM" id="MobiDB-lite"/>
    </source>
</evidence>
<dbReference type="GO" id="GO:0005524">
    <property type="term" value="F:ATP binding"/>
    <property type="evidence" value="ECO:0007669"/>
    <property type="project" value="UniProtKB-KW"/>
</dbReference>
<dbReference type="GO" id="GO:0004672">
    <property type="term" value="F:protein kinase activity"/>
    <property type="evidence" value="ECO:0007669"/>
    <property type="project" value="InterPro"/>
</dbReference>